<keyword evidence="2" id="KW-1185">Reference proteome</keyword>
<comment type="caution">
    <text evidence="1">The sequence shown here is derived from an EMBL/GenBank/DDBJ whole genome shotgun (WGS) entry which is preliminary data.</text>
</comment>
<evidence type="ECO:0008006" key="3">
    <source>
        <dbReference type="Google" id="ProtNLM"/>
    </source>
</evidence>
<sequence>MTANVAQVFLTEESWVETLRAIYQGLKPNGQLVFDTRNPERKVWEDWQQDLTPDKAKRPETGEDLEIWTDYDGMNGSIFTFYETVKFVETGETLLHNKMQLKFRTYEELIASLKDVGFSEVQVFGDWEDQLADEQSHSFIFCCKK</sequence>
<evidence type="ECO:0000313" key="1">
    <source>
        <dbReference type="EMBL" id="MFC4356260.1"/>
    </source>
</evidence>
<dbReference type="EMBL" id="JBHSEF010000029">
    <property type="protein sequence ID" value="MFC4356260.1"/>
    <property type="molecule type" value="Genomic_DNA"/>
</dbReference>
<proteinExistence type="predicted"/>
<evidence type="ECO:0000313" key="2">
    <source>
        <dbReference type="Proteomes" id="UP001595733"/>
    </source>
</evidence>
<dbReference type="Proteomes" id="UP001595733">
    <property type="component" value="Unassembled WGS sequence"/>
</dbReference>
<name>A0ABV8V0R3_9BACL</name>
<protein>
    <recommendedName>
        <fullName evidence="3">Methyltransferase</fullName>
    </recommendedName>
</protein>
<accession>A0ABV8V0R3</accession>
<gene>
    <name evidence="1" type="ORF">ACFO0S_14460</name>
</gene>
<dbReference type="Gene3D" id="3.40.50.150">
    <property type="entry name" value="Vaccinia Virus protein VP39"/>
    <property type="match status" value="1"/>
</dbReference>
<dbReference type="InterPro" id="IPR029063">
    <property type="entry name" value="SAM-dependent_MTases_sf"/>
</dbReference>
<organism evidence="1 2">
    <name type="scientific">Chryseomicrobium palamuruense</name>
    <dbReference type="NCBI Taxonomy" id="682973"/>
    <lineage>
        <taxon>Bacteria</taxon>
        <taxon>Bacillati</taxon>
        <taxon>Bacillota</taxon>
        <taxon>Bacilli</taxon>
        <taxon>Bacillales</taxon>
        <taxon>Caryophanaceae</taxon>
        <taxon>Chryseomicrobium</taxon>
    </lineage>
</organism>
<dbReference type="RefSeq" id="WP_378142821.1">
    <property type="nucleotide sequence ID" value="NZ_JBHSEF010000029.1"/>
</dbReference>
<dbReference type="SUPFAM" id="SSF53335">
    <property type="entry name" value="S-adenosyl-L-methionine-dependent methyltransferases"/>
    <property type="match status" value="1"/>
</dbReference>
<reference evidence="2" key="1">
    <citation type="journal article" date="2019" name="Int. J. Syst. Evol. Microbiol.">
        <title>The Global Catalogue of Microorganisms (GCM) 10K type strain sequencing project: providing services to taxonomists for standard genome sequencing and annotation.</title>
        <authorList>
            <consortium name="The Broad Institute Genomics Platform"/>
            <consortium name="The Broad Institute Genome Sequencing Center for Infectious Disease"/>
            <person name="Wu L."/>
            <person name="Ma J."/>
        </authorList>
    </citation>
    <scope>NUCLEOTIDE SEQUENCE [LARGE SCALE GENOMIC DNA]</scope>
    <source>
        <strain evidence="2">CCUG 50353</strain>
    </source>
</reference>